<accession>A0A0R2BXV4</accession>
<dbReference type="InterPro" id="IPR009049">
    <property type="entry name" value="Argininosuccinate_lyase"/>
</dbReference>
<dbReference type="FunFam" id="1.20.200.10:FF:000002">
    <property type="entry name" value="Argininosuccinate lyase"/>
    <property type="match status" value="1"/>
</dbReference>
<evidence type="ECO:0000256" key="6">
    <source>
        <dbReference type="HAMAP-Rule" id="MF_00006"/>
    </source>
</evidence>
<comment type="catalytic activity">
    <reaction evidence="6">
        <text>2-(N(omega)-L-arginino)succinate = fumarate + L-arginine</text>
        <dbReference type="Rhea" id="RHEA:24020"/>
        <dbReference type="ChEBI" id="CHEBI:29806"/>
        <dbReference type="ChEBI" id="CHEBI:32682"/>
        <dbReference type="ChEBI" id="CHEBI:57472"/>
        <dbReference type="EC" id="4.3.2.1"/>
    </reaction>
</comment>
<evidence type="ECO:0000313" key="9">
    <source>
        <dbReference type="EMBL" id="KRM84129.1"/>
    </source>
</evidence>
<comment type="pathway">
    <text evidence="1 6">Amino-acid biosynthesis; L-arginine biosynthesis; L-arginine from L-ornithine and carbamoyl phosphate: step 3/3.</text>
</comment>
<dbReference type="NCBIfam" id="TIGR00838">
    <property type="entry name" value="argH"/>
    <property type="match status" value="1"/>
</dbReference>
<dbReference type="GO" id="GO:0042450">
    <property type="term" value="P:L-arginine biosynthetic process via ornithine"/>
    <property type="evidence" value="ECO:0007669"/>
    <property type="project" value="UniProtKB-UniRule"/>
</dbReference>
<keyword evidence="3 6" id="KW-0055">Arginine biosynthesis</keyword>
<feature type="domain" description="Argininosuccinate lyase C-terminal" evidence="8">
    <location>
        <begin position="367"/>
        <end position="434"/>
    </location>
</feature>
<keyword evidence="6" id="KW-0963">Cytoplasm</keyword>
<dbReference type="STRING" id="1133569.FD21_GL002162"/>
<dbReference type="eggNOG" id="COG0165">
    <property type="taxonomic scope" value="Bacteria"/>
</dbReference>
<keyword evidence="10" id="KW-1185">Reference proteome</keyword>
<name>A0A0R2BXV4_9LACO</name>
<gene>
    <name evidence="6" type="primary">argH</name>
    <name evidence="9" type="ORF">FD21_GL002162</name>
</gene>
<dbReference type="GO" id="GO:0005829">
    <property type="term" value="C:cytosol"/>
    <property type="evidence" value="ECO:0007669"/>
    <property type="project" value="TreeGrafter"/>
</dbReference>
<evidence type="ECO:0000256" key="1">
    <source>
        <dbReference type="ARBA" id="ARBA00004941"/>
    </source>
</evidence>
<dbReference type="RefSeq" id="WP_010581527.1">
    <property type="nucleotide sequence ID" value="NZ_AHYZ01000204.1"/>
</dbReference>
<reference evidence="9 10" key="1">
    <citation type="journal article" date="2015" name="Genome Announc.">
        <title>Expanding the biotechnology potential of lactobacilli through comparative genomics of 213 strains and associated genera.</title>
        <authorList>
            <person name="Sun Z."/>
            <person name="Harris H.M."/>
            <person name="McCann A."/>
            <person name="Guo C."/>
            <person name="Argimon S."/>
            <person name="Zhang W."/>
            <person name="Yang X."/>
            <person name="Jeffery I.B."/>
            <person name="Cooney J.C."/>
            <person name="Kagawa T.F."/>
            <person name="Liu W."/>
            <person name="Song Y."/>
            <person name="Salvetti E."/>
            <person name="Wrobel A."/>
            <person name="Rasinkangas P."/>
            <person name="Parkhill J."/>
            <person name="Rea M.C."/>
            <person name="O'Sullivan O."/>
            <person name="Ritari J."/>
            <person name="Douillard F.P."/>
            <person name="Paul Ross R."/>
            <person name="Yang R."/>
            <person name="Briner A.E."/>
            <person name="Felis G.E."/>
            <person name="de Vos W.M."/>
            <person name="Barrangou R."/>
            <person name="Klaenhammer T.R."/>
            <person name="Caufield P.W."/>
            <person name="Cui Y."/>
            <person name="Zhang H."/>
            <person name="O'Toole P.W."/>
        </authorList>
    </citation>
    <scope>NUCLEOTIDE SEQUENCE [LARGE SCALE GENOMIC DNA]</scope>
    <source>
        <strain evidence="9 10">DSM 20605</strain>
    </source>
</reference>
<dbReference type="Gene3D" id="1.10.40.30">
    <property type="entry name" value="Fumarase/aspartase (C-terminal domain)"/>
    <property type="match status" value="1"/>
</dbReference>
<dbReference type="EC" id="4.3.2.1" evidence="2 6"/>
<sequence>MSVTDKPWGGRFTAENDALAEKFGASISFDQQMAYEDLQGSLAHVQMLAHTKILSAIDAKKIETGLKALMNELQAGKITFDVELEDIHMNIEMLLTQKIGPVAGKLHTARSRNDQVATDLHLYLKNRLPIIQQAIWELQAAIVRKASANVTTIMPGYTHLQHAQPISYAHYLLAYYQMFKRDAERFAFSEKHLDLSPLGAAALAGTTFPIDRKYSANLLGFSQIYQNSLDAVSDRDFVVEFLSNASILMMHLSRFCEEIVLWCSYEFNYLSLSDAYSTGSSIMPQKKNPDMAELIRGKSGRVFGHLLGLLTTLKGLPLAYNKDLQEDKEGVFDTIKTIIPSLKVFTGMLSTLTLNPKKMQQATEHDFSNATELADYLAAKGLPFRQAHRLVGELVFEGIQKQKNLQDFSLTELQSHSSLIQEDVYTALKPEIAVKRRNSAGGTGFEQIKQQLQTAQIELEQNKPKIAKHK</sequence>
<dbReference type="Proteomes" id="UP000051576">
    <property type="component" value="Unassembled WGS sequence"/>
</dbReference>
<dbReference type="InterPro" id="IPR022761">
    <property type="entry name" value="Fumarate_lyase_N"/>
</dbReference>
<comment type="caution">
    <text evidence="9">The sequence shown here is derived from an EMBL/GenBank/DDBJ whole genome shotgun (WGS) entry which is preliminary data.</text>
</comment>
<dbReference type="Pfam" id="PF00206">
    <property type="entry name" value="Lyase_1"/>
    <property type="match status" value="1"/>
</dbReference>
<dbReference type="PANTHER" id="PTHR43814">
    <property type="entry name" value="ARGININOSUCCINATE LYASE"/>
    <property type="match status" value="1"/>
</dbReference>
<dbReference type="FunFam" id="1.10.40.30:FF:000001">
    <property type="entry name" value="Argininosuccinate lyase"/>
    <property type="match status" value="1"/>
</dbReference>
<dbReference type="InterPro" id="IPR008948">
    <property type="entry name" value="L-Aspartase-like"/>
</dbReference>
<dbReference type="AlphaFoldDB" id="A0A0R2BXV4"/>
<dbReference type="SUPFAM" id="SSF48557">
    <property type="entry name" value="L-aspartase-like"/>
    <property type="match status" value="1"/>
</dbReference>
<dbReference type="Gene3D" id="1.20.200.10">
    <property type="entry name" value="Fumarase/aspartase (Central domain)"/>
    <property type="match status" value="1"/>
</dbReference>
<comment type="subcellular location">
    <subcellularLocation>
        <location evidence="6">Cytoplasm</location>
    </subcellularLocation>
</comment>
<dbReference type="UniPathway" id="UPA00068">
    <property type="reaction ID" value="UER00114"/>
</dbReference>
<evidence type="ECO:0000256" key="5">
    <source>
        <dbReference type="ARBA" id="ARBA00023239"/>
    </source>
</evidence>
<dbReference type="GO" id="GO:0004056">
    <property type="term" value="F:argininosuccinate lyase activity"/>
    <property type="evidence" value="ECO:0007669"/>
    <property type="project" value="UniProtKB-UniRule"/>
</dbReference>
<evidence type="ECO:0000259" key="8">
    <source>
        <dbReference type="Pfam" id="PF14698"/>
    </source>
</evidence>
<dbReference type="PRINTS" id="PR00145">
    <property type="entry name" value="ARGSUCLYASE"/>
</dbReference>
<dbReference type="PANTHER" id="PTHR43814:SF1">
    <property type="entry name" value="ARGININOSUCCINATE LYASE"/>
    <property type="match status" value="1"/>
</dbReference>
<comment type="similarity">
    <text evidence="6">Belongs to the lyase 1 family. Argininosuccinate lyase subfamily.</text>
</comment>
<dbReference type="InterPro" id="IPR020557">
    <property type="entry name" value="Fumarate_lyase_CS"/>
</dbReference>
<evidence type="ECO:0000256" key="4">
    <source>
        <dbReference type="ARBA" id="ARBA00022605"/>
    </source>
</evidence>
<evidence type="ECO:0000259" key="7">
    <source>
        <dbReference type="Pfam" id="PF00206"/>
    </source>
</evidence>
<dbReference type="InterPro" id="IPR024083">
    <property type="entry name" value="Fumarase/histidase_N"/>
</dbReference>
<dbReference type="Pfam" id="PF14698">
    <property type="entry name" value="ASL_C2"/>
    <property type="match status" value="1"/>
</dbReference>
<evidence type="ECO:0000313" key="10">
    <source>
        <dbReference type="Proteomes" id="UP000051576"/>
    </source>
</evidence>
<organism evidence="9 10">
    <name type="scientific">Liquorilactobacillus vini DSM 20605</name>
    <dbReference type="NCBI Taxonomy" id="1133569"/>
    <lineage>
        <taxon>Bacteria</taxon>
        <taxon>Bacillati</taxon>
        <taxon>Bacillota</taxon>
        <taxon>Bacilli</taxon>
        <taxon>Lactobacillales</taxon>
        <taxon>Lactobacillaceae</taxon>
        <taxon>Liquorilactobacillus</taxon>
    </lineage>
</organism>
<evidence type="ECO:0000256" key="2">
    <source>
        <dbReference type="ARBA" id="ARBA00012338"/>
    </source>
</evidence>
<dbReference type="HAMAP" id="MF_00006">
    <property type="entry name" value="Arg_succ_lyase"/>
    <property type="match status" value="1"/>
</dbReference>
<dbReference type="FunFam" id="1.10.275.10:FF:000002">
    <property type="entry name" value="Argininosuccinate lyase"/>
    <property type="match status" value="1"/>
</dbReference>
<dbReference type="EMBL" id="AYYX01000093">
    <property type="protein sequence ID" value="KRM84129.1"/>
    <property type="molecule type" value="Genomic_DNA"/>
</dbReference>
<protein>
    <recommendedName>
        <fullName evidence="2 6">Argininosuccinate lyase</fullName>
        <shortName evidence="6">ASAL</shortName>
        <ecNumber evidence="2 6">4.3.2.1</ecNumber>
    </recommendedName>
    <alternativeName>
        <fullName evidence="6">Arginosuccinase</fullName>
    </alternativeName>
</protein>
<dbReference type="InterPro" id="IPR029419">
    <property type="entry name" value="Arg_succ_lyase_C"/>
</dbReference>
<keyword evidence="4 6" id="KW-0028">Amino-acid biosynthesis</keyword>
<proteinExistence type="inferred from homology"/>
<feature type="domain" description="Fumarate lyase N-terminal" evidence="7">
    <location>
        <begin position="10"/>
        <end position="304"/>
    </location>
</feature>
<dbReference type="Gene3D" id="1.10.275.10">
    <property type="entry name" value="Fumarase/aspartase (N-terminal domain)"/>
    <property type="match status" value="1"/>
</dbReference>
<dbReference type="PATRIC" id="fig|1133569.4.peg.2329"/>
<dbReference type="CDD" id="cd01359">
    <property type="entry name" value="Argininosuccinate_lyase"/>
    <property type="match status" value="1"/>
</dbReference>
<dbReference type="PROSITE" id="PS00163">
    <property type="entry name" value="FUMARATE_LYASES"/>
    <property type="match status" value="1"/>
</dbReference>
<evidence type="ECO:0000256" key="3">
    <source>
        <dbReference type="ARBA" id="ARBA00022571"/>
    </source>
</evidence>
<dbReference type="PRINTS" id="PR00149">
    <property type="entry name" value="FUMRATELYASE"/>
</dbReference>
<dbReference type="InterPro" id="IPR000362">
    <property type="entry name" value="Fumarate_lyase_fam"/>
</dbReference>
<keyword evidence="5 6" id="KW-0456">Lyase</keyword>
<dbReference type="OrthoDB" id="9769623at2"/>